<organism evidence="8">
    <name type="scientific">Picea sitchensis</name>
    <name type="common">Sitka spruce</name>
    <name type="synonym">Pinus sitchensis</name>
    <dbReference type="NCBI Taxonomy" id="3332"/>
    <lineage>
        <taxon>Eukaryota</taxon>
        <taxon>Viridiplantae</taxon>
        <taxon>Streptophyta</taxon>
        <taxon>Embryophyta</taxon>
        <taxon>Tracheophyta</taxon>
        <taxon>Spermatophyta</taxon>
        <taxon>Pinopsida</taxon>
        <taxon>Pinidae</taxon>
        <taxon>Conifers I</taxon>
        <taxon>Pinales</taxon>
        <taxon>Pinaceae</taxon>
        <taxon>Picea</taxon>
    </lineage>
</organism>
<dbReference type="PROSITE" id="PS50026">
    <property type="entry name" value="EGF_3"/>
    <property type="match status" value="1"/>
</dbReference>
<dbReference type="InterPro" id="IPR024731">
    <property type="entry name" value="NELL2-like_EGF"/>
</dbReference>
<dbReference type="InterPro" id="IPR000742">
    <property type="entry name" value="EGF"/>
</dbReference>
<keyword evidence="2 5" id="KW-0245">EGF-like domain</keyword>
<dbReference type="PANTHER" id="PTHR33491">
    <property type="entry name" value="OSJNBA0016N04.9 PROTEIN"/>
    <property type="match status" value="1"/>
</dbReference>
<evidence type="ECO:0000256" key="1">
    <source>
        <dbReference type="ARBA" id="ARBA00004167"/>
    </source>
</evidence>
<sequence length="272" mass="30081">MSISVVSFVILALLGSWLPQVFSVRVFSNIAQSTRQCNERCGNISIPYPFYVNSRSCGVDGFILQCNNNTVRIEVNKLYYNVLSFSADGIIIDPLRSSCSKNLKGFNVKGMKNYAISISNFVQFSDCKNTTGCLLKCNIPMQSSNEQCLFDKTCCYPLLNGTIWHPGDYDFAHFARLQCQSFISWVLTPTSIRLDAEYGLKLEWGIMGTCDDIRCDPNAVCANAVALKGVRCTCKDGYQGDGFHEGTGCVRGTVLGDFFIFVLVAKVSVSID</sequence>
<proteinExistence type="evidence at transcript level"/>
<keyword evidence="4 5" id="KW-1015">Disulfide bond</keyword>
<evidence type="ECO:0000256" key="3">
    <source>
        <dbReference type="ARBA" id="ARBA00022729"/>
    </source>
</evidence>
<feature type="signal peptide" evidence="6">
    <location>
        <begin position="1"/>
        <end position="23"/>
    </location>
</feature>
<feature type="disulfide bond" evidence="5">
    <location>
        <begin position="215"/>
        <end position="232"/>
    </location>
</feature>
<comment type="subcellular location">
    <subcellularLocation>
        <location evidence="1">Membrane</location>
        <topology evidence="1">Single-pass membrane protein</topology>
    </subcellularLocation>
</comment>
<dbReference type="OMA" id="CKNTTGC"/>
<reference evidence="8" key="1">
    <citation type="submission" date="2010-04" db="EMBL/GenBank/DDBJ databases">
        <authorList>
            <person name="Reid K.E."/>
            <person name="Liao N."/>
            <person name="Chan S."/>
            <person name="Docking R."/>
            <person name="Taylor G."/>
            <person name="Moore R."/>
            <person name="Mayo M."/>
            <person name="Munro S."/>
            <person name="King J."/>
            <person name="Yanchuk A."/>
            <person name="Holt R."/>
            <person name="Jones S."/>
            <person name="Marra M."/>
            <person name="Ritland C.E."/>
            <person name="Ritland K."/>
            <person name="Bohlmann J."/>
        </authorList>
    </citation>
    <scope>NUCLEOTIDE SEQUENCE</scope>
    <source>
        <tissue evidence="8">Bud</tissue>
    </source>
</reference>
<evidence type="ECO:0000313" key="8">
    <source>
        <dbReference type="EMBL" id="ADE77342.1"/>
    </source>
</evidence>
<dbReference type="AlphaFoldDB" id="D5ACS3"/>
<dbReference type="GO" id="GO:0030247">
    <property type="term" value="F:polysaccharide binding"/>
    <property type="evidence" value="ECO:0007669"/>
    <property type="project" value="InterPro"/>
</dbReference>
<evidence type="ECO:0000259" key="7">
    <source>
        <dbReference type="PROSITE" id="PS50026"/>
    </source>
</evidence>
<keyword evidence="3 6" id="KW-0732">Signal</keyword>
<protein>
    <recommendedName>
        <fullName evidence="7">EGF-like domain-containing protein</fullName>
    </recommendedName>
</protein>
<feature type="domain" description="EGF-like" evidence="7">
    <location>
        <begin position="206"/>
        <end position="244"/>
    </location>
</feature>
<dbReference type="Gene3D" id="2.10.25.10">
    <property type="entry name" value="Laminin"/>
    <property type="match status" value="1"/>
</dbReference>
<accession>D5ACS3</accession>
<comment type="caution">
    <text evidence="5">Lacks conserved residue(s) required for the propagation of feature annotation.</text>
</comment>
<dbReference type="GO" id="GO:0016020">
    <property type="term" value="C:membrane"/>
    <property type="evidence" value="ECO:0007669"/>
    <property type="project" value="UniProtKB-SubCell"/>
</dbReference>
<dbReference type="InterPro" id="IPR025287">
    <property type="entry name" value="WAK_GUB"/>
</dbReference>
<evidence type="ECO:0000256" key="5">
    <source>
        <dbReference type="PROSITE-ProRule" id="PRU00076"/>
    </source>
</evidence>
<feature type="chain" id="PRO_5003068208" description="EGF-like domain-containing protein" evidence="6">
    <location>
        <begin position="24"/>
        <end position="272"/>
    </location>
</feature>
<name>D5ACS3_PICSI</name>
<evidence type="ECO:0000256" key="6">
    <source>
        <dbReference type="SAM" id="SignalP"/>
    </source>
</evidence>
<evidence type="ECO:0000256" key="2">
    <source>
        <dbReference type="ARBA" id="ARBA00022536"/>
    </source>
</evidence>
<dbReference type="Pfam" id="PF13947">
    <property type="entry name" value="GUB_WAK_bind"/>
    <property type="match status" value="1"/>
</dbReference>
<evidence type="ECO:0000256" key="4">
    <source>
        <dbReference type="ARBA" id="ARBA00023157"/>
    </source>
</evidence>
<dbReference type="EMBL" id="BT124063">
    <property type="protein sequence ID" value="ADE77342.1"/>
    <property type="molecule type" value="mRNA"/>
</dbReference>
<dbReference type="Pfam" id="PF12947">
    <property type="entry name" value="EGF_3"/>
    <property type="match status" value="1"/>
</dbReference>